<evidence type="ECO:0000256" key="2">
    <source>
        <dbReference type="ARBA" id="ARBA00008520"/>
    </source>
</evidence>
<keyword evidence="3" id="KW-0813">Transport</keyword>
<reference evidence="7" key="2">
    <citation type="journal article" date="2021" name="J Anim Sci Technol">
        <title>Complete genome sequence of Paenibacillus konkukensis sp. nov. SK3146 as a potential probiotic strain.</title>
        <authorList>
            <person name="Jung H.I."/>
            <person name="Park S."/>
            <person name="Niu K.M."/>
            <person name="Lee S.W."/>
            <person name="Kothari D."/>
            <person name="Yi K.J."/>
            <person name="Kim S.K."/>
        </authorList>
    </citation>
    <scope>NUCLEOTIDE SEQUENCE</scope>
    <source>
        <strain evidence="7">SK3146</strain>
    </source>
</reference>
<evidence type="ECO:0000256" key="4">
    <source>
        <dbReference type="ARBA" id="ARBA00022729"/>
    </source>
</evidence>
<organism evidence="7 8">
    <name type="scientific">Paenibacillus konkukensis</name>
    <dbReference type="NCBI Taxonomy" id="2020716"/>
    <lineage>
        <taxon>Bacteria</taxon>
        <taxon>Bacillati</taxon>
        <taxon>Bacillota</taxon>
        <taxon>Bacilli</taxon>
        <taxon>Bacillales</taxon>
        <taxon>Paenibacillaceae</taxon>
        <taxon>Paenibacillus</taxon>
    </lineage>
</organism>
<dbReference type="EMBL" id="CP027059">
    <property type="protein sequence ID" value="UQZ81414.1"/>
    <property type="molecule type" value="Genomic_DNA"/>
</dbReference>
<dbReference type="PANTHER" id="PTHR43649:SF28">
    <property type="entry name" value="BINDING PROTEIN COMPONENT OF ABC SUGAR TRANSPORTER-RELATED"/>
    <property type="match status" value="1"/>
</dbReference>
<evidence type="ECO:0000256" key="5">
    <source>
        <dbReference type="ARBA" id="ARBA00049629"/>
    </source>
</evidence>
<name>A0ABY4RFZ1_9BACL</name>
<dbReference type="RefSeq" id="WP_249863655.1">
    <property type="nucleotide sequence ID" value="NZ_CP027059.1"/>
</dbReference>
<evidence type="ECO:0000256" key="1">
    <source>
        <dbReference type="ARBA" id="ARBA00004196"/>
    </source>
</evidence>
<dbReference type="PROSITE" id="PS51257">
    <property type="entry name" value="PROKAR_LIPOPROTEIN"/>
    <property type="match status" value="1"/>
</dbReference>
<evidence type="ECO:0000256" key="3">
    <source>
        <dbReference type="ARBA" id="ARBA00022448"/>
    </source>
</evidence>
<comment type="subcellular location">
    <subcellularLocation>
        <location evidence="1">Cell envelope</location>
    </subcellularLocation>
</comment>
<proteinExistence type="inferred from homology"/>
<comment type="function">
    <text evidence="5">Part of a binding-protein-dependent transport system for a sugar.</text>
</comment>
<keyword evidence="4" id="KW-0732">Signal</keyword>
<reference evidence="7" key="1">
    <citation type="submission" date="2018-02" db="EMBL/GenBank/DDBJ databases">
        <authorList>
            <person name="Kim S.-K."/>
            <person name="Jung H.-I."/>
            <person name="Lee S.-W."/>
        </authorList>
    </citation>
    <scope>NUCLEOTIDE SEQUENCE</scope>
    <source>
        <strain evidence="7">SK3146</strain>
    </source>
</reference>
<dbReference type="Proteomes" id="UP001057134">
    <property type="component" value="Chromosome"/>
</dbReference>
<evidence type="ECO:0000313" key="7">
    <source>
        <dbReference type="EMBL" id="UQZ81414.1"/>
    </source>
</evidence>
<evidence type="ECO:0000313" key="8">
    <source>
        <dbReference type="Proteomes" id="UP001057134"/>
    </source>
</evidence>
<evidence type="ECO:0000256" key="6">
    <source>
        <dbReference type="ARBA" id="ARBA00049753"/>
    </source>
</evidence>
<dbReference type="InterPro" id="IPR006059">
    <property type="entry name" value="SBP"/>
</dbReference>
<dbReference type="PANTHER" id="PTHR43649">
    <property type="entry name" value="ARABINOSE-BINDING PROTEIN-RELATED"/>
    <property type="match status" value="1"/>
</dbReference>
<dbReference type="Pfam" id="PF01547">
    <property type="entry name" value="SBP_bac_1"/>
    <property type="match status" value="1"/>
</dbReference>
<gene>
    <name evidence="7" type="primary">msmE_7</name>
    <name evidence="7" type="ORF">SK3146_00570</name>
</gene>
<keyword evidence="8" id="KW-1185">Reference proteome</keyword>
<dbReference type="SUPFAM" id="SSF53850">
    <property type="entry name" value="Periplasmic binding protein-like II"/>
    <property type="match status" value="1"/>
</dbReference>
<comment type="similarity">
    <text evidence="2">Belongs to the bacterial solute-binding protein 1 family.</text>
</comment>
<dbReference type="InterPro" id="IPR050490">
    <property type="entry name" value="Bact_solute-bd_prot1"/>
</dbReference>
<accession>A0ABY4RFZ1</accession>
<protein>
    <recommendedName>
        <fullName evidence="6">Probable sugar-binding periplasmic protein</fullName>
    </recommendedName>
</protein>
<dbReference type="Gene3D" id="3.40.190.10">
    <property type="entry name" value="Periplasmic binding protein-like II"/>
    <property type="match status" value="2"/>
</dbReference>
<sequence length="412" mass="45719">MTPTIRCIIALIFVMMTAGCSPSPEPQQPAAPRVTLELLSNKGDTAEAVDQIIAAFEERHPLVKIEQDAPPNMLKVLSMRFSTDTAPDLFTVYPSAPSIRQPIKEGYLEDLTGDPLLQRVKPEFIEFSQTQGRNYAIPYALEGYGIIYNTAIFRDLNLSVPQTYAQLIQTAETLKSAGITPFLFPDQDYAYLRKVSAVLLGLDDPDIIPYFEDVIAGKRHITDSPQLLRLAQKTLQLRQYGQRDSLGTSNETAVHDFADGKAAMFFTGMWEVSTIKRLNPGIDVAMFPFPADNPDDTRVAMQVGTAFGIPRNSRTAVQAKQFLEFMTTREMAQLFADETGNISIIQGVEHRVKENKGIADYALAGKLFRAADSPWTPSMQDDFGKAVQGLIAGNDTKTLMQKSEDIFYNADK</sequence>